<evidence type="ECO:0000313" key="2">
    <source>
        <dbReference type="Proteomes" id="UP000248688"/>
    </source>
</evidence>
<dbReference type="Proteomes" id="UP000248688">
    <property type="component" value="Chromosome"/>
</dbReference>
<dbReference type="AlphaFoldDB" id="A0A2Z4IMI3"/>
<gene>
    <name evidence="1" type="ORF">DN752_18400</name>
</gene>
<reference evidence="1 2" key="1">
    <citation type="submission" date="2018-06" db="EMBL/GenBank/DDBJ databases">
        <title>Echinicola strongylocentroti sp. nov., isolated from a sea urchin Strongylocentrotus intermedius.</title>
        <authorList>
            <person name="Bae S.S."/>
        </authorList>
    </citation>
    <scope>NUCLEOTIDE SEQUENCE [LARGE SCALE GENOMIC DNA]</scope>
    <source>
        <strain evidence="1 2">MEBiC08714</strain>
    </source>
</reference>
<name>A0A2Z4IMI3_9BACT</name>
<protein>
    <submittedName>
        <fullName evidence="1">Uncharacterized protein</fullName>
    </submittedName>
</protein>
<accession>A0A2Z4IMI3</accession>
<dbReference type="EMBL" id="CP030041">
    <property type="protein sequence ID" value="AWW31950.1"/>
    <property type="molecule type" value="Genomic_DNA"/>
</dbReference>
<organism evidence="1 2">
    <name type="scientific">Echinicola strongylocentroti</name>
    <dbReference type="NCBI Taxonomy" id="1795355"/>
    <lineage>
        <taxon>Bacteria</taxon>
        <taxon>Pseudomonadati</taxon>
        <taxon>Bacteroidota</taxon>
        <taxon>Cytophagia</taxon>
        <taxon>Cytophagales</taxon>
        <taxon>Cyclobacteriaceae</taxon>
        <taxon>Echinicola</taxon>
    </lineage>
</organism>
<keyword evidence="2" id="KW-1185">Reference proteome</keyword>
<proteinExistence type="predicted"/>
<sequence>MFPLLVEGSMEHFSFITLSEKPYFILGVLCVLREIKSAGKKAYNQNIFQHQLIIIQMIGLFLHAQKYHLQNL</sequence>
<evidence type="ECO:0000313" key="1">
    <source>
        <dbReference type="EMBL" id="AWW31950.1"/>
    </source>
</evidence>
<dbReference type="KEGG" id="est:DN752_18400"/>